<evidence type="ECO:0000313" key="3">
    <source>
        <dbReference type="Proteomes" id="UP001314229"/>
    </source>
</evidence>
<gene>
    <name evidence="2" type="ORF">FSCOSCO3_A029363</name>
</gene>
<feature type="compositionally biased region" description="Polar residues" evidence="1">
    <location>
        <begin position="12"/>
        <end position="21"/>
    </location>
</feature>
<feature type="non-terminal residue" evidence="2">
    <location>
        <position position="71"/>
    </location>
</feature>
<organism evidence="2 3">
    <name type="scientific">Scomber scombrus</name>
    <name type="common">Atlantic mackerel</name>
    <name type="synonym">Scomber vernalis</name>
    <dbReference type="NCBI Taxonomy" id="13677"/>
    <lineage>
        <taxon>Eukaryota</taxon>
        <taxon>Metazoa</taxon>
        <taxon>Chordata</taxon>
        <taxon>Craniata</taxon>
        <taxon>Vertebrata</taxon>
        <taxon>Euteleostomi</taxon>
        <taxon>Actinopterygii</taxon>
        <taxon>Neopterygii</taxon>
        <taxon>Teleostei</taxon>
        <taxon>Neoteleostei</taxon>
        <taxon>Acanthomorphata</taxon>
        <taxon>Pelagiaria</taxon>
        <taxon>Scombriformes</taxon>
        <taxon>Scombridae</taxon>
        <taxon>Scomber</taxon>
    </lineage>
</organism>
<feature type="region of interest" description="Disordered" evidence="1">
    <location>
        <begin position="12"/>
        <end position="46"/>
    </location>
</feature>
<evidence type="ECO:0000256" key="1">
    <source>
        <dbReference type="SAM" id="MobiDB-lite"/>
    </source>
</evidence>
<name>A0AAV1QCJ1_SCOSC</name>
<proteinExistence type="predicted"/>
<protein>
    <submittedName>
        <fullName evidence="2">Uncharacterized protein</fullName>
    </submittedName>
</protein>
<feature type="compositionally biased region" description="Basic and acidic residues" evidence="1">
    <location>
        <begin position="22"/>
        <end position="36"/>
    </location>
</feature>
<dbReference type="AlphaFoldDB" id="A0AAV1QCJ1"/>
<sequence length="71" mass="7710">MKQTLFASRELNNIQAISPSQGDRHHSNSRKLEKLRAGSGNRGGSSACVESLDWNRYTLIGSKSDSSGGEM</sequence>
<dbReference type="EMBL" id="CAWUFR010000798">
    <property type="protein sequence ID" value="CAK6981270.1"/>
    <property type="molecule type" value="Genomic_DNA"/>
</dbReference>
<comment type="caution">
    <text evidence="2">The sequence shown here is derived from an EMBL/GenBank/DDBJ whole genome shotgun (WGS) entry which is preliminary data.</text>
</comment>
<evidence type="ECO:0000313" key="2">
    <source>
        <dbReference type="EMBL" id="CAK6981270.1"/>
    </source>
</evidence>
<keyword evidence="3" id="KW-1185">Reference proteome</keyword>
<reference evidence="2 3" key="1">
    <citation type="submission" date="2024-01" db="EMBL/GenBank/DDBJ databases">
        <authorList>
            <person name="Alioto T."/>
            <person name="Alioto T."/>
            <person name="Gomez Garrido J."/>
        </authorList>
    </citation>
    <scope>NUCLEOTIDE SEQUENCE [LARGE SCALE GENOMIC DNA]</scope>
</reference>
<accession>A0AAV1QCJ1</accession>
<dbReference type="Proteomes" id="UP001314229">
    <property type="component" value="Unassembled WGS sequence"/>
</dbReference>